<dbReference type="SMART" id="SM00409">
    <property type="entry name" value="IG"/>
    <property type="match status" value="3"/>
</dbReference>
<dbReference type="PANTHER" id="PTHR23279">
    <property type="entry name" value="DEFECTIVE PROBOSCIS EXTENSION RESPONSE DPR -RELATED"/>
    <property type="match status" value="1"/>
</dbReference>
<dbReference type="Gene3D" id="2.60.40.10">
    <property type="entry name" value="Immunoglobulins"/>
    <property type="match status" value="3"/>
</dbReference>
<proteinExistence type="predicted"/>
<dbReference type="InterPro" id="IPR013783">
    <property type="entry name" value="Ig-like_fold"/>
</dbReference>
<dbReference type="GO" id="GO:0050808">
    <property type="term" value="P:synapse organization"/>
    <property type="evidence" value="ECO:0007669"/>
    <property type="project" value="TreeGrafter"/>
</dbReference>
<accession>A0AA36F9J4</accession>
<gene>
    <name evidence="4" type="ORF">OCTVUL_1B004011</name>
</gene>
<dbReference type="InterPro" id="IPR003599">
    <property type="entry name" value="Ig_sub"/>
</dbReference>
<protein>
    <submittedName>
        <fullName evidence="4">Protogenin-like</fullName>
    </submittedName>
</protein>
<reference evidence="4" key="1">
    <citation type="submission" date="2023-08" db="EMBL/GenBank/DDBJ databases">
        <authorList>
            <person name="Alioto T."/>
            <person name="Alioto T."/>
            <person name="Gomez Garrido J."/>
        </authorList>
    </citation>
    <scope>NUCLEOTIDE SEQUENCE</scope>
</reference>
<feature type="domain" description="Immunoglobulin subtype 2" evidence="2">
    <location>
        <begin position="140"/>
        <end position="218"/>
    </location>
</feature>
<dbReference type="CDD" id="cd00096">
    <property type="entry name" value="Ig"/>
    <property type="match status" value="2"/>
</dbReference>
<dbReference type="InterPro" id="IPR037448">
    <property type="entry name" value="Zig-8"/>
</dbReference>
<dbReference type="Proteomes" id="UP001162480">
    <property type="component" value="Chromosome 12"/>
</dbReference>
<name>A0AA36F9J4_OCTVU</name>
<dbReference type="Pfam" id="PF07686">
    <property type="entry name" value="V-set"/>
    <property type="match status" value="1"/>
</dbReference>
<dbReference type="EMBL" id="OX597825">
    <property type="protein sequence ID" value="CAI9730866.1"/>
    <property type="molecule type" value="Genomic_DNA"/>
</dbReference>
<keyword evidence="5" id="KW-1185">Reference proteome</keyword>
<evidence type="ECO:0000259" key="3">
    <source>
        <dbReference type="SMART" id="SM00409"/>
    </source>
</evidence>
<feature type="domain" description="Immunoglobulin subtype 2" evidence="2">
    <location>
        <begin position="235"/>
        <end position="314"/>
    </location>
</feature>
<dbReference type="InterPro" id="IPR013106">
    <property type="entry name" value="Ig_V-set"/>
</dbReference>
<sequence>MWIKVRVHGMTFDPKTNKLGAPLFLPRPQNVTVNTGEQAVLQCAISNLGTKTVSWLKKSPKQHPLTVGTYTFIEDANISVVHNNQTHEWNLLIKDVQISHSGVYECQVSSSNKLSRLVRLTVKDGVSKPSVHISGTGYVENTKSIEIICNATSGGRPPKEITWFKDGEIITSETNNERIQIKSDVHTVARALISKLVIQRSHLDDAGIYVCRTSDLKATEFKVHVLNTYDVVVVRIADPVKLQCNITARHKNPPATAILWFKQDKLFKPNSKAKIFINHYPLQPQGTLLSVFSIIHAKYEDSGVYSCKTSNYNEIRRFKVEVIGSNAIDNTSASVRRRHNDGGHNNYNDKRSEERPILDNTIPNY</sequence>
<evidence type="ECO:0000256" key="1">
    <source>
        <dbReference type="SAM" id="MobiDB-lite"/>
    </source>
</evidence>
<dbReference type="SMART" id="SM00408">
    <property type="entry name" value="IGc2"/>
    <property type="match status" value="3"/>
</dbReference>
<evidence type="ECO:0000313" key="5">
    <source>
        <dbReference type="Proteomes" id="UP001162480"/>
    </source>
</evidence>
<dbReference type="AlphaFoldDB" id="A0AA36F9J4"/>
<feature type="compositionally biased region" description="Basic and acidic residues" evidence="1">
    <location>
        <begin position="347"/>
        <end position="357"/>
    </location>
</feature>
<evidence type="ECO:0000313" key="4">
    <source>
        <dbReference type="EMBL" id="CAI9730866.1"/>
    </source>
</evidence>
<dbReference type="InterPro" id="IPR036179">
    <property type="entry name" value="Ig-like_dom_sf"/>
</dbReference>
<dbReference type="Pfam" id="PF13927">
    <property type="entry name" value="Ig_3"/>
    <property type="match status" value="2"/>
</dbReference>
<dbReference type="CDD" id="cd00099">
    <property type="entry name" value="IgV"/>
    <property type="match status" value="1"/>
</dbReference>
<feature type="domain" description="Immunoglobulin" evidence="3">
    <location>
        <begin position="229"/>
        <end position="323"/>
    </location>
</feature>
<dbReference type="PANTHER" id="PTHR23279:SF36">
    <property type="entry name" value="DEFECTIVE PROBOSCIS EXTENSION RESPONSE 9, ISOFORM A"/>
    <property type="match status" value="1"/>
</dbReference>
<feature type="domain" description="Immunoglobulin" evidence="3">
    <location>
        <begin position="134"/>
        <end position="226"/>
    </location>
</feature>
<dbReference type="InterPro" id="IPR003598">
    <property type="entry name" value="Ig_sub2"/>
</dbReference>
<feature type="domain" description="Immunoglobulin subtype 2" evidence="2">
    <location>
        <begin position="34"/>
        <end position="113"/>
    </location>
</feature>
<dbReference type="SUPFAM" id="SSF48726">
    <property type="entry name" value="Immunoglobulin"/>
    <property type="match status" value="3"/>
</dbReference>
<feature type="domain" description="Immunoglobulin" evidence="3">
    <location>
        <begin position="28"/>
        <end position="123"/>
    </location>
</feature>
<dbReference type="GO" id="GO:0032589">
    <property type="term" value="C:neuron projection membrane"/>
    <property type="evidence" value="ECO:0007669"/>
    <property type="project" value="TreeGrafter"/>
</dbReference>
<organism evidence="4 5">
    <name type="scientific">Octopus vulgaris</name>
    <name type="common">Common octopus</name>
    <dbReference type="NCBI Taxonomy" id="6645"/>
    <lineage>
        <taxon>Eukaryota</taxon>
        <taxon>Metazoa</taxon>
        <taxon>Spiralia</taxon>
        <taxon>Lophotrochozoa</taxon>
        <taxon>Mollusca</taxon>
        <taxon>Cephalopoda</taxon>
        <taxon>Coleoidea</taxon>
        <taxon>Octopodiformes</taxon>
        <taxon>Octopoda</taxon>
        <taxon>Incirrata</taxon>
        <taxon>Octopodidae</taxon>
        <taxon>Octopus</taxon>
    </lineage>
</organism>
<feature type="region of interest" description="Disordered" evidence="1">
    <location>
        <begin position="335"/>
        <end position="365"/>
    </location>
</feature>
<evidence type="ECO:0000259" key="2">
    <source>
        <dbReference type="SMART" id="SM00408"/>
    </source>
</evidence>